<reference evidence="1" key="1">
    <citation type="journal article" date="2015" name="Nature">
        <title>Complex archaea that bridge the gap between prokaryotes and eukaryotes.</title>
        <authorList>
            <person name="Spang A."/>
            <person name="Saw J.H."/>
            <person name="Jorgensen S.L."/>
            <person name="Zaremba-Niedzwiedzka K."/>
            <person name="Martijn J."/>
            <person name="Lind A.E."/>
            <person name="van Eijk R."/>
            <person name="Schleper C."/>
            <person name="Guy L."/>
            <person name="Ettema T.J."/>
        </authorList>
    </citation>
    <scope>NUCLEOTIDE SEQUENCE</scope>
</reference>
<organism evidence="1">
    <name type="scientific">marine sediment metagenome</name>
    <dbReference type="NCBI Taxonomy" id="412755"/>
    <lineage>
        <taxon>unclassified sequences</taxon>
        <taxon>metagenomes</taxon>
        <taxon>ecological metagenomes</taxon>
    </lineage>
</organism>
<comment type="caution">
    <text evidence="1">The sequence shown here is derived from an EMBL/GenBank/DDBJ whole genome shotgun (WGS) entry which is preliminary data.</text>
</comment>
<name>A0A0F8XCJ6_9ZZZZ</name>
<sequence>NPPVRCPQCKGTGKEPCFIEGNAQMETIEDFAALVQDHQKEHFRTQYPDTDIEFWKPDYTVTVKPGTKYTKVDVGKSGKYMVVNETGQIFGIKAYGVIHRGHAYGTLDTIHDWNWGRYVAWLLN</sequence>
<dbReference type="AlphaFoldDB" id="A0A0F8XCJ6"/>
<proteinExistence type="predicted"/>
<protein>
    <submittedName>
        <fullName evidence="1">Uncharacterized protein</fullName>
    </submittedName>
</protein>
<evidence type="ECO:0000313" key="1">
    <source>
        <dbReference type="EMBL" id="KKK58685.1"/>
    </source>
</evidence>
<feature type="non-terminal residue" evidence="1">
    <location>
        <position position="1"/>
    </location>
</feature>
<gene>
    <name evidence="1" type="ORF">LCGC14_3041950</name>
</gene>
<dbReference type="EMBL" id="LAZR01063852">
    <property type="protein sequence ID" value="KKK58685.1"/>
    <property type="molecule type" value="Genomic_DNA"/>
</dbReference>
<accession>A0A0F8XCJ6</accession>